<evidence type="ECO:0000256" key="3">
    <source>
        <dbReference type="RuleBase" id="RU361183"/>
    </source>
</evidence>
<sequence>MKVLIHTVLSLFLLVSSDDSFNEFTDVSTTETGSKLDESELLLRDRRAVLYTTVTLWPKNETIKYGYVDVAQYCKNLTSVSERDWIRNRLSQISENFCIKIEEKSSGFRDILFNRSSGCSSLAGYPGSAKTNVISLGSGCHNAIQHEFFHTLGLGHTQRRNDRDNYVNVSESVENAVPAGFAKLYPHHELHLTPPVSYDFKSIMHYGAYDFGGGEIVITPKDLDYIPTMGWSIAPAFSDYKQLNMLYKCGDHCPQYAALKCENGGYPHPKVCGKPSSDISLYFHFQNSDVSVMTSLSEADGNPHVQEFFSDETRTLPNMTFNPGYDQIRPYAFMAPAGKQLLVKIKELELPQGDNSPKKRCKDLCWTANFEFIDNEEGDLTMGGKFFCCGNRQGESFITKSNILGFTGTIWKGEKARIMFTVEVNEPRGNATHPYPDSVWAFPDGHIVE</sequence>
<dbReference type="EC" id="3.4.24.-" evidence="3"/>
<keyword evidence="2 3" id="KW-0482">Metalloprotease</keyword>
<dbReference type="GO" id="GO:0008270">
    <property type="term" value="F:zinc ion binding"/>
    <property type="evidence" value="ECO:0007669"/>
    <property type="project" value="UniProtKB-UniRule"/>
</dbReference>
<reference evidence="5" key="1">
    <citation type="journal article" date="2008" name="Nat. Genet.">
        <title>The Pristionchus pacificus genome provides a unique perspective on nematode lifestyle and parasitism.</title>
        <authorList>
            <person name="Dieterich C."/>
            <person name="Clifton S.W."/>
            <person name="Schuster L.N."/>
            <person name="Chinwalla A."/>
            <person name="Delehaunty K."/>
            <person name="Dinkelacker I."/>
            <person name="Fulton L."/>
            <person name="Fulton R."/>
            <person name="Godfrey J."/>
            <person name="Minx P."/>
            <person name="Mitreva M."/>
            <person name="Roeseler W."/>
            <person name="Tian H."/>
            <person name="Witte H."/>
            <person name="Yang S.P."/>
            <person name="Wilson R.K."/>
            <person name="Sommer R.J."/>
        </authorList>
    </citation>
    <scope>NUCLEOTIDE SEQUENCE [LARGE SCALE GENOMIC DNA]</scope>
    <source>
        <strain evidence="5">PS312</strain>
    </source>
</reference>
<dbReference type="AlphaFoldDB" id="A0A2A6CXT7"/>
<keyword evidence="2 3" id="KW-0645">Protease</keyword>
<evidence type="ECO:0000313" key="4">
    <source>
        <dbReference type="EnsemblMetazoa" id="PPA14682.1"/>
    </source>
</evidence>
<dbReference type="SUPFAM" id="SSF55486">
    <property type="entry name" value="Metalloproteases ('zincins'), catalytic domain"/>
    <property type="match status" value="1"/>
</dbReference>
<name>A0A2A6CXT7_PRIPA</name>
<dbReference type="EnsemblMetazoa" id="PPA14682.1">
    <property type="protein sequence ID" value="PPA14682.1"/>
    <property type="gene ID" value="WBGene00104236"/>
</dbReference>
<dbReference type="Proteomes" id="UP000005239">
    <property type="component" value="Unassembled WGS sequence"/>
</dbReference>
<dbReference type="GO" id="GO:0004222">
    <property type="term" value="F:metalloendopeptidase activity"/>
    <property type="evidence" value="ECO:0000318"/>
    <property type="project" value="GO_Central"/>
</dbReference>
<keyword evidence="2 3" id="KW-0378">Hydrolase</keyword>
<dbReference type="Pfam" id="PF01400">
    <property type="entry name" value="Astacin"/>
    <property type="match status" value="1"/>
</dbReference>
<evidence type="ECO:0000256" key="2">
    <source>
        <dbReference type="PROSITE-ProRule" id="PRU01211"/>
    </source>
</evidence>
<dbReference type="PANTHER" id="PTHR10127:SF831">
    <property type="entry name" value="ZINC METALLOPROTEINASE NAS-37"/>
    <property type="match status" value="1"/>
</dbReference>
<reference evidence="4" key="2">
    <citation type="submission" date="2022-06" db="UniProtKB">
        <authorList>
            <consortium name="EnsemblMetazoa"/>
        </authorList>
    </citation>
    <scope>IDENTIFICATION</scope>
    <source>
        <strain evidence="4">PS312</strain>
    </source>
</reference>
<keyword evidence="1" id="KW-1015">Disulfide bond</keyword>
<accession>A0A2A6CXT7</accession>
<dbReference type="InterPro" id="IPR006026">
    <property type="entry name" value="Peptidase_Metallo"/>
</dbReference>
<dbReference type="GO" id="GO:0005615">
    <property type="term" value="C:extracellular space"/>
    <property type="evidence" value="ECO:0000318"/>
    <property type="project" value="GO_Central"/>
</dbReference>
<dbReference type="Gene3D" id="3.40.390.10">
    <property type="entry name" value="Collagenase (Catalytic Domain)"/>
    <property type="match status" value="1"/>
</dbReference>
<feature type="binding site" evidence="2">
    <location>
        <position position="146"/>
    </location>
    <ligand>
        <name>Zn(2+)</name>
        <dbReference type="ChEBI" id="CHEBI:29105"/>
        <note>catalytic</note>
    </ligand>
</feature>
<evidence type="ECO:0000256" key="1">
    <source>
        <dbReference type="ARBA" id="ARBA00023157"/>
    </source>
</evidence>
<organism evidence="4 5">
    <name type="scientific">Pristionchus pacificus</name>
    <name type="common">Parasitic nematode worm</name>
    <dbReference type="NCBI Taxonomy" id="54126"/>
    <lineage>
        <taxon>Eukaryota</taxon>
        <taxon>Metazoa</taxon>
        <taxon>Ecdysozoa</taxon>
        <taxon>Nematoda</taxon>
        <taxon>Chromadorea</taxon>
        <taxon>Rhabditida</taxon>
        <taxon>Rhabditina</taxon>
        <taxon>Diplogasteromorpha</taxon>
        <taxon>Diplogasteroidea</taxon>
        <taxon>Neodiplogasteridae</taxon>
        <taxon>Pristionchus</taxon>
    </lineage>
</organism>
<gene>
    <name evidence="4" type="primary">WBGene00104236</name>
</gene>
<dbReference type="GO" id="GO:0006508">
    <property type="term" value="P:proteolysis"/>
    <property type="evidence" value="ECO:0007669"/>
    <property type="project" value="UniProtKB-KW"/>
</dbReference>
<comment type="cofactor">
    <cofactor evidence="2 3">
        <name>Zn(2+)</name>
        <dbReference type="ChEBI" id="CHEBI:29105"/>
    </cofactor>
    <text evidence="2 3">Binds 1 zinc ion per subunit.</text>
</comment>
<comment type="caution">
    <text evidence="2">Lacks conserved residue(s) required for the propagation of feature annotation.</text>
</comment>
<keyword evidence="2 3" id="KW-0862">Zinc</keyword>
<dbReference type="InterPro" id="IPR024079">
    <property type="entry name" value="MetalloPept_cat_dom_sf"/>
</dbReference>
<keyword evidence="3" id="KW-0732">Signal</keyword>
<dbReference type="PROSITE" id="PS51864">
    <property type="entry name" value="ASTACIN"/>
    <property type="match status" value="1"/>
</dbReference>
<dbReference type="InterPro" id="IPR001506">
    <property type="entry name" value="Peptidase_M12A"/>
</dbReference>
<protein>
    <recommendedName>
        <fullName evidence="3">Metalloendopeptidase</fullName>
        <ecNumber evidence="3">3.4.24.-</ecNumber>
    </recommendedName>
</protein>
<proteinExistence type="predicted"/>
<feature type="binding site" evidence="2">
    <location>
        <position position="156"/>
    </location>
    <ligand>
        <name>Zn(2+)</name>
        <dbReference type="ChEBI" id="CHEBI:29105"/>
        <note>catalytic</note>
    </ligand>
</feature>
<feature type="active site" evidence="2">
    <location>
        <position position="147"/>
    </location>
</feature>
<dbReference type="FunFam" id="3.40.390.10:FF:000193">
    <property type="match status" value="1"/>
</dbReference>
<feature type="signal peptide" evidence="3">
    <location>
        <begin position="1"/>
        <end position="20"/>
    </location>
</feature>
<feature type="binding site" evidence="2">
    <location>
        <position position="150"/>
    </location>
    <ligand>
        <name>Zn(2+)</name>
        <dbReference type="ChEBI" id="CHEBI:29105"/>
        <note>catalytic</note>
    </ligand>
</feature>
<keyword evidence="5" id="KW-1185">Reference proteome</keyword>
<dbReference type="PANTHER" id="PTHR10127">
    <property type="entry name" value="DISCOIDIN, CUB, EGF, LAMININ , AND ZINC METALLOPROTEASE DOMAIN CONTAINING"/>
    <property type="match status" value="1"/>
</dbReference>
<dbReference type="SMART" id="SM00235">
    <property type="entry name" value="ZnMc"/>
    <property type="match status" value="1"/>
</dbReference>
<evidence type="ECO:0000313" key="5">
    <source>
        <dbReference type="Proteomes" id="UP000005239"/>
    </source>
</evidence>
<feature type="chain" id="PRO_5042620847" description="Metalloendopeptidase" evidence="3">
    <location>
        <begin position="21"/>
        <end position="449"/>
    </location>
</feature>
<keyword evidence="2 3" id="KW-0479">Metal-binding</keyword>
<dbReference type="PRINTS" id="PR00480">
    <property type="entry name" value="ASTACIN"/>
</dbReference>
<accession>A0A8R1UCE4</accession>